<keyword evidence="1" id="KW-0808">Transferase</keyword>
<evidence type="ECO:0000313" key="1">
    <source>
        <dbReference type="EMBL" id="THE09494.1"/>
    </source>
</evidence>
<organism evidence="1 2">
    <name type="scientific">Bacillus timonensis</name>
    <dbReference type="NCBI Taxonomy" id="1033734"/>
    <lineage>
        <taxon>Bacteria</taxon>
        <taxon>Bacillati</taxon>
        <taxon>Bacillota</taxon>
        <taxon>Bacilli</taxon>
        <taxon>Bacillales</taxon>
        <taxon>Bacillaceae</taxon>
        <taxon>Bacillus</taxon>
    </lineage>
</organism>
<dbReference type="Proteomes" id="UP000306477">
    <property type="component" value="Unassembled WGS sequence"/>
</dbReference>
<reference evidence="1 2" key="1">
    <citation type="journal article" date="2019" name="Indoor Air">
        <title>Impacts of indoor surface finishes on bacterial viability.</title>
        <authorList>
            <person name="Hu J."/>
            <person name="Maamar S.B."/>
            <person name="Glawe A.J."/>
            <person name="Gottel N."/>
            <person name="Gilbert J.A."/>
            <person name="Hartmann E.M."/>
        </authorList>
    </citation>
    <scope>NUCLEOTIDE SEQUENCE [LARGE SCALE GENOMIC DNA]</scope>
    <source>
        <strain evidence="1 2">AF060A6</strain>
    </source>
</reference>
<keyword evidence="2" id="KW-1185">Reference proteome</keyword>
<proteinExistence type="predicted"/>
<accession>A0A4S3PK70</accession>
<comment type="caution">
    <text evidence="1">The sequence shown here is derived from an EMBL/GenBank/DDBJ whole genome shotgun (WGS) entry which is preliminary data.</text>
</comment>
<protein>
    <submittedName>
        <fullName evidence="1">Acyltransferase</fullName>
    </submittedName>
</protein>
<gene>
    <name evidence="1" type="ORF">E1I69_22165</name>
</gene>
<dbReference type="EMBL" id="SLUB01000076">
    <property type="protein sequence ID" value="THE09494.1"/>
    <property type="molecule type" value="Genomic_DNA"/>
</dbReference>
<dbReference type="GO" id="GO:0016746">
    <property type="term" value="F:acyltransferase activity"/>
    <property type="evidence" value="ECO:0007669"/>
    <property type="project" value="UniProtKB-KW"/>
</dbReference>
<sequence length="55" mass="6402">MAFEFILDVVFGPREVFHDMECSVCGHYEIYYINPITKKQIGRACSGCGFFQKFE</sequence>
<dbReference type="AlphaFoldDB" id="A0A4S3PK70"/>
<keyword evidence="1" id="KW-0012">Acyltransferase</keyword>
<name>A0A4S3PK70_9BACI</name>
<evidence type="ECO:0000313" key="2">
    <source>
        <dbReference type="Proteomes" id="UP000306477"/>
    </source>
</evidence>